<reference evidence="2" key="1">
    <citation type="submission" date="2022-08" db="EMBL/GenBank/DDBJ databases">
        <authorList>
            <consortium name="DOE Joint Genome Institute"/>
            <person name="Min B."/>
            <person name="Riley R."/>
            <person name="Sierra-Patev S."/>
            <person name="Naranjo-Ortiz M."/>
            <person name="Looney B."/>
            <person name="Konkel Z."/>
            <person name="Slot J.C."/>
            <person name="Sakamoto Y."/>
            <person name="Steenwyk J.L."/>
            <person name="Rokas A."/>
            <person name="Carro J."/>
            <person name="Camarero S."/>
            <person name="Ferreira P."/>
            <person name="Molpeceres G."/>
            <person name="Ruiz-Duenas F.J."/>
            <person name="Serrano A."/>
            <person name="Henrissat B."/>
            <person name="Drula E."/>
            <person name="Hughes K.W."/>
            <person name="Mata J.L."/>
            <person name="Ishikawa N.K."/>
            <person name="Vargas-Isla R."/>
            <person name="Ushijima S."/>
            <person name="Smith C.A."/>
            <person name="Ahrendt S."/>
            <person name="Andreopoulos W."/>
            <person name="He G."/>
            <person name="Labutti K."/>
            <person name="Lipzen A."/>
            <person name="Ng V."/>
            <person name="Sandor L."/>
            <person name="Barry K."/>
            <person name="Martinez A.T."/>
            <person name="Xiao Y."/>
            <person name="Gibbons J.G."/>
            <person name="Terashima K."/>
            <person name="Hibbett D.S."/>
            <person name="Grigoriev I.V."/>
        </authorList>
    </citation>
    <scope>NUCLEOTIDE SEQUENCE</scope>
    <source>
        <strain evidence="2">TFB9207</strain>
    </source>
</reference>
<dbReference type="AlphaFoldDB" id="A0AA38UJY4"/>
<evidence type="ECO:0000313" key="3">
    <source>
        <dbReference type="Proteomes" id="UP001163846"/>
    </source>
</evidence>
<feature type="signal peptide" evidence="1">
    <location>
        <begin position="1"/>
        <end position="17"/>
    </location>
</feature>
<keyword evidence="3" id="KW-1185">Reference proteome</keyword>
<sequence>MYSVIFLCLCVARLGVGAPIPVFEGFGQFEPSNGLVSAIFHPSSDESTYFSPESDIEFESFPGPRENDFLDTDDGYNPQTVVSSTNLEQVLTLAEAEAKFGFQWDLSVWNEDNEAGSDEELYLGLENVNEEEGAEEDLIRIGDDRWVEDIDEGRYIDDDQAWEDNVDFDCEDEEGSTTEAEDDDQVWNSITDYIDTSSMDGEDSTDLPWNNLPNFDSRSPDEHIVHVLERDKAGSLVTELSRIHRKRQVMNPYVPPYKVV</sequence>
<evidence type="ECO:0000313" key="2">
    <source>
        <dbReference type="EMBL" id="KAJ3844049.1"/>
    </source>
</evidence>
<accession>A0AA38UJY4</accession>
<evidence type="ECO:0000256" key="1">
    <source>
        <dbReference type="SAM" id="SignalP"/>
    </source>
</evidence>
<dbReference type="EMBL" id="MU805961">
    <property type="protein sequence ID" value="KAJ3844049.1"/>
    <property type="molecule type" value="Genomic_DNA"/>
</dbReference>
<gene>
    <name evidence="2" type="ORF">F5878DRAFT_706415</name>
</gene>
<feature type="chain" id="PRO_5041434599" evidence="1">
    <location>
        <begin position="18"/>
        <end position="260"/>
    </location>
</feature>
<organism evidence="2 3">
    <name type="scientific">Lentinula raphanica</name>
    <dbReference type="NCBI Taxonomy" id="153919"/>
    <lineage>
        <taxon>Eukaryota</taxon>
        <taxon>Fungi</taxon>
        <taxon>Dikarya</taxon>
        <taxon>Basidiomycota</taxon>
        <taxon>Agaricomycotina</taxon>
        <taxon>Agaricomycetes</taxon>
        <taxon>Agaricomycetidae</taxon>
        <taxon>Agaricales</taxon>
        <taxon>Marasmiineae</taxon>
        <taxon>Omphalotaceae</taxon>
        <taxon>Lentinula</taxon>
    </lineage>
</organism>
<proteinExistence type="predicted"/>
<protein>
    <submittedName>
        <fullName evidence="2">Uncharacterized protein</fullName>
    </submittedName>
</protein>
<dbReference type="Proteomes" id="UP001163846">
    <property type="component" value="Unassembled WGS sequence"/>
</dbReference>
<keyword evidence="1" id="KW-0732">Signal</keyword>
<name>A0AA38UJY4_9AGAR</name>
<comment type="caution">
    <text evidence="2">The sequence shown here is derived from an EMBL/GenBank/DDBJ whole genome shotgun (WGS) entry which is preliminary data.</text>
</comment>